<dbReference type="Proteomes" id="UP000563050">
    <property type="component" value="Unassembled WGS sequence"/>
</dbReference>
<feature type="modified residue" description="Phosphothreonine; by autocatalysis" evidence="8">
    <location>
        <position position="199"/>
    </location>
</feature>
<comment type="function">
    <text evidence="8">Acts as a chaperone.</text>
</comment>
<sequence length="640" mass="68627">MGRIIGIDLGTTNSCVAVLDGDQAKVIENAEGARTTPSIIAYTEDGEILVGQAAKRQAVTNPENTLYAIKRLIGRRFKDDVVQKDIKMVPYKISEADNGDAWVEVKGKKLAPPQVSAEVLKKMKKTAEDYLGEDVTEAVITVPAYFNDSQRQATKDAGRIAGLEVKRIINEPTAAALAYGMDKARGDKTIAVYDLGGGTFDISIIEVADVDGETQFEVLATNGDTFLGGEDFDLKLINYLVDQFKSDSGIDLSGDNLAMQRLKEAAEKAKIELSSAQQTDVNLPYITADNTGPKHLNVKVTRAKLEALVEDLVKRSMEPCKTALKDAGISASEVDDVILVGGQTRMPMVQKSVADFFGKDARKDVNPDEAVAVGAAIQGGVLGGDVKDVLLLDVTPLTLGIETLGGVMTPLIEKNTTIPTKKTQTFSTADDNQTAVTIHVLQGERKQSTGNKSLGRFDLADIPPAPRGVPQIEVAFDLDANGILNVSAKDKATGKEQSIVIKASSGLSEEEVEQMVQDAEAHADEDKKFEELVQLRNQADGMVHAARKTLEEAGDKASDEEKQAIESAAAELEEAIKGDDKDDIQAKLDKLTEASGNLAQKMYAEQADAAGEAGGEAGAKQEDDVVDAEYEEVNDDQKKQ</sequence>
<dbReference type="InterPro" id="IPR029048">
    <property type="entry name" value="HSP70_C_sf"/>
</dbReference>
<dbReference type="NCBIfam" id="NF003520">
    <property type="entry name" value="PRK05183.1"/>
    <property type="match status" value="1"/>
</dbReference>
<evidence type="ECO:0000256" key="5">
    <source>
        <dbReference type="ARBA" id="ARBA00022840"/>
    </source>
</evidence>
<organism evidence="12 13">
    <name type="scientific">Halomonas fontilapidosi</name>
    <dbReference type="NCBI Taxonomy" id="616675"/>
    <lineage>
        <taxon>Bacteria</taxon>
        <taxon>Pseudomonadati</taxon>
        <taxon>Pseudomonadota</taxon>
        <taxon>Gammaproteobacteria</taxon>
        <taxon>Oceanospirillales</taxon>
        <taxon>Halomonadaceae</taxon>
        <taxon>Halomonas</taxon>
    </lineage>
</organism>
<accession>A0A7W5H0B8</accession>
<protein>
    <recommendedName>
        <fullName evidence="2 8">Chaperone protein DnaK</fullName>
    </recommendedName>
    <alternativeName>
        <fullName evidence="8">HSP70</fullName>
    </alternativeName>
    <alternativeName>
        <fullName evidence="8">Heat shock 70 kDa protein</fullName>
    </alternativeName>
    <alternativeName>
        <fullName evidence="8">Heat shock protein 70</fullName>
    </alternativeName>
</protein>
<keyword evidence="13" id="KW-1185">Reference proteome</keyword>
<keyword evidence="6 8" id="KW-0346">Stress response</keyword>
<dbReference type="SUPFAM" id="SSF100934">
    <property type="entry name" value="Heat shock protein 70kD (HSP70), C-terminal subdomain"/>
    <property type="match status" value="1"/>
</dbReference>
<dbReference type="NCBIfam" id="TIGR02350">
    <property type="entry name" value="prok_dnaK"/>
    <property type="match status" value="1"/>
</dbReference>
<keyword evidence="3 8" id="KW-0597">Phosphoprotein</keyword>
<evidence type="ECO:0000256" key="8">
    <source>
        <dbReference type="HAMAP-Rule" id="MF_00332"/>
    </source>
</evidence>
<reference evidence="12 13" key="1">
    <citation type="submission" date="2020-08" db="EMBL/GenBank/DDBJ databases">
        <title>Genomic Encyclopedia of Type Strains, Phase III (KMG-III): the genomes of soil and plant-associated and newly described type strains.</title>
        <authorList>
            <person name="Whitman W."/>
        </authorList>
    </citation>
    <scope>NUCLEOTIDE SEQUENCE [LARGE SCALE GENOMIC DNA]</scope>
    <source>
        <strain evidence="12 13">CECT 7341</strain>
    </source>
</reference>
<proteinExistence type="evidence at transcript level"/>
<dbReference type="InterPro" id="IPR013126">
    <property type="entry name" value="Hsp_70_fam"/>
</dbReference>
<gene>
    <name evidence="8" type="primary">dnaK</name>
    <name evidence="12" type="ORF">FHR95_003082</name>
</gene>
<dbReference type="PROSITE" id="PS00329">
    <property type="entry name" value="HSP70_2"/>
    <property type="match status" value="1"/>
</dbReference>
<evidence type="ECO:0000256" key="10">
    <source>
        <dbReference type="SAM" id="Coils"/>
    </source>
</evidence>
<dbReference type="Gene3D" id="3.30.420.40">
    <property type="match status" value="2"/>
</dbReference>
<evidence type="ECO:0000256" key="7">
    <source>
        <dbReference type="ARBA" id="ARBA00023186"/>
    </source>
</evidence>
<dbReference type="NCBIfam" id="NF001413">
    <property type="entry name" value="PRK00290.1"/>
    <property type="match status" value="1"/>
</dbReference>
<dbReference type="FunFam" id="3.30.420.40:FF:000004">
    <property type="entry name" value="Molecular chaperone DnaK"/>
    <property type="match status" value="1"/>
</dbReference>
<dbReference type="Gene3D" id="3.90.640.10">
    <property type="entry name" value="Actin, Chain A, domain 4"/>
    <property type="match status" value="1"/>
</dbReference>
<comment type="induction">
    <text evidence="8">By stress conditions e.g. heat shock.</text>
</comment>
<evidence type="ECO:0000313" key="12">
    <source>
        <dbReference type="EMBL" id="MBB3185495.1"/>
    </source>
</evidence>
<evidence type="ECO:0000256" key="11">
    <source>
        <dbReference type="SAM" id="MobiDB-lite"/>
    </source>
</evidence>
<dbReference type="CDD" id="cd10234">
    <property type="entry name" value="ASKHA_NBD_HSP70_DnaK-like"/>
    <property type="match status" value="1"/>
</dbReference>
<dbReference type="Gene3D" id="2.60.34.10">
    <property type="entry name" value="Substrate Binding Domain Of DNAk, Chain A, domain 1"/>
    <property type="match status" value="1"/>
</dbReference>
<evidence type="ECO:0000256" key="1">
    <source>
        <dbReference type="ARBA" id="ARBA00007381"/>
    </source>
</evidence>
<dbReference type="PANTHER" id="PTHR19375">
    <property type="entry name" value="HEAT SHOCK PROTEIN 70KDA"/>
    <property type="match status" value="1"/>
</dbReference>
<dbReference type="GO" id="GO:0005524">
    <property type="term" value="F:ATP binding"/>
    <property type="evidence" value="ECO:0007669"/>
    <property type="project" value="UniProtKB-UniRule"/>
</dbReference>
<dbReference type="FunFam" id="3.90.640.10:FF:000003">
    <property type="entry name" value="Molecular chaperone DnaK"/>
    <property type="match status" value="1"/>
</dbReference>
<comment type="similarity">
    <text evidence="1 8 9">Belongs to the heat shock protein 70 family.</text>
</comment>
<dbReference type="InterPro" id="IPR018181">
    <property type="entry name" value="Heat_shock_70_CS"/>
</dbReference>
<evidence type="ECO:0000256" key="9">
    <source>
        <dbReference type="RuleBase" id="RU003322"/>
    </source>
</evidence>
<dbReference type="PROSITE" id="PS01036">
    <property type="entry name" value="HSP70_3"/>
    <property type="match status" value="1"/>
</dbReference>
<evidence type="ECO:0000256" key="3">
    <source>
        <dbReference type="ARBA" id="ARBA00022553"/>
    </source>
</evidence>
<dbReference type="GO" id="GO:0140662">
    <property type="term" value="F:ATP-dependent protein folding chaperone"/>
    <property type="evidence" value="ECO:0007669"/>
    <property type="project" value="InterPro"/>
</dbReference>
<feature type="region of interest" description="Disordered" evidence="11">
    <location>
        <begin position="602"/>
        <end position="640"/>
    </location>
</feature>
<evidence type="ECO:0000313" key="13">
    <source>
        <dbReference type="Proteomes" id="UP000563050"/>
    </source>
</evidence>
<keyword evidence="10" id="KW-0175">Coiled coil</keyword>
<comment type="caution">
    <text evidence="12">The sequence shown here is derived from an EMBL/GenBank/DDBJ whole genome shotgun (WGS) entry which is preliminary data.</text>
</comment>
<dbReference type="InterPro" id="IPR043129">
    <property type="entry name" value="ATPase_NBD"/>
</dbReference>
<dbReference type="RefSeq" id="WP_040183877.1">
    <property type="nucleotide sequence ID" value="NZ_JACHXQ010000013.1"/>
</dbReference>
<evidence type="ECO:0000256" key="4">
    <source>
        <dbReference type="ARBA" id="ARBA00022741"/>
    </source>
</evidence>
<dbReference type="HAMAP" id="MF_00332">
    <property type="entry name" value="DnaK"/>
    <property type="match status" value="1"/>
</dbReference>
<dbReference type="GO" id="GO:0051082">
    <property type="term" value="F:unfolded protein binding"/>
    <property type="evidence" value="ECO:0007669"/>
    <property type="project" value="InterPro"/>
</dbReference>
<dbReference type="SUPFAM" id="SSF53067">
    <property type="entry name" value="Actin-like ATPase domain"/>
    <property type="match status" value="2"/>
</dbReference>
<dbReference type="FunFam" id="1.20.1270.10:FF:000001">
    <property type="entry name" value="Molecular chaperone DnaK"/>
    <property type="match status" value="1"/>
</dbReference>
<dbReference type="PRINTS" id="PR00301">
    <property type="entry name" value="HEATSHOCK70"/>
</dbReference>
<dbReference type="AlphaFoldDB" id="A0A7W5H0B8"/>
<name>A0A7W5H0B8_9GAMM</name>
<dbReference type="Pfam" id="PF00012">
    <property type="entry name" value="HSP70"/>
    <property type="match status" value="1"/>
</dbReference>
<evidence type="ECO:0000256" key="6">
    <source>
        <dbReference type="ARBA" id="ARBA00023016"/>
    </source>
</evidence>
<dbReference type="InterPro" id="IPR029047">
    <property type="entry name" value="HSP70_peptide-bd_sf"/>
</dbReference>
<dbReference type="PROSITE" id="PS00297">
    <property type="entry name" value="HSP70_1"/>
    <property type="match status" value="1"/>
</dbReference>
<feature type="coiled-coil region" evidence="10">
    <location>
        <begin position="543"/>
        <end position="601"/>
    </location>
</feature>
<feature type="compositionally biased region" description="Acidic residues" evidence="11">
    <location>
        <begin position="624"/>
        <end position="634"/>
    </location>
</feature>
<keyword evidence="7 8" id="KW-0143">Chaperone</keyword>
<keyword evidence="5 8" id="KW-0067">ATP-binding</keyword>
<evidence type="ECO:0000256" key="2">
    <source>
        <dbReference type="ARBA" id="ARBA00014415"/>
    </source>
</evidence>
<dbReference type="EMBL" id="JACHXQ010000013">
    <property type="protein sequence ID" value="MBB3185495.1"/>
    <property type="molecule type" value="Genomic_DNA"/>
</dbReference>
<dbReference type="FunFam" id="2.60.34.10:FF:000014">
    <property type="entry name" value="Chaperone protein DnaK HSP70"/>
    <property type="match status" value="1"/>
</dbReference>
<dbReference type="Gene3D" id="1.20.1270.10">
    <property type="match status" value="1"/>
</dbReference>
<dbReference type="SUPFAM" id="SSF100920">
    <property type="entry name" value="Heat shock protein 70kD (HSP70), peptide-binding domain"/>
    <property type="match status" value="1"/>
</dbReference>
<keyword evidence="4 8" id="KW-0547">Nucleotide-binding</keyword>
<dbReference type="InterPro" id="IPR012725">
    <property type="entry name" value="Chaperone_DnaK"/>
</dbReference>